<evidence type="ECO:0000313" key="2">
    <source>
        <dbReference type="WBParaSite" id="PS1159_v2.g7972.t1"/>
    </source>
</evidence>
<name>A0AC35GR93_9BILA</name>
<dbReference type="Proteomes" id="UP000887580">
    <property type="component" value="Unplaced"/>
</dbReference>
<evidence type="ECO:0000313" key="1">
    <source>
        <dbReference type="Proteomes" id="UP000887580"/>
    </source>
</evidence>
<organism evidence="1 2">
    <name type="scientific">Panagrolaimus sp. PS1159</name>
    <dbReference type="NCBI Taxonomy" id="55785"/>
    <lineage>
        <taxon>Eukaryota</taxon>
        <taxon>Metazoa</taxon>
        <taxon>Ecdysozoa</taxon>
        <taxon>Nematoda</taxon>
        <taxon>Chromadorea</taxon>
        <taxon>Rhabditida</taxon>
        <taxon>Tylenchina</taxon>
        <taxon>Panagrolaimomorpha</taxon>
        <taxon>Panagrolaimoidea</taxon>
        <taxon>Panagrolaimidae</taxon>
        <taxon>Panagrolaimus</taxon>
    </lineage>
</organism>
<accession>A0AC35GR93</accession>
<protein>
    <submittedName>
        <fullName evidence="2">Spaetzle domain-containing protein</fullName>
    </submittedName>
</protein>
<reference evidence="2" key="1">
    <citation type="submission" date="2022-11" db="UniProtKB">
        <authorList>
            <consortium name="WormBaseParasite"/>
        </authorList>
    </citation>
    <scope>IDENTIFICATION</scope>
</reference>
<proteinExistence type="predicted"/>
<sequence length="145" mass="16449">MLKNIWALIYTSTNIGEHFGGSFIITNNRELFCQKFGSFKSKIDACEQIIAWEQIYQAKTIDGNAAQIVQNEDGPQLFYTVKCRQDRENLPCHGINSGIESRCETRFNAVAALIFDEMSPNGFRWDMVMIPGQCTCIFVNGTHIL</sequence>
<dbReference type="WBParaSite" id="PS1159_v2.g7972.t1">
    <property type="protein sequence ID" value="PS1159_v2.g7972.t1"/>
    <property type="gene ID" value="PS1159_v2.g7972"/>
</dbReference>